<organism evidence="1 2">
    <name type="scientific">Corchorus olitorius</name>
    <dbReference type="NCBI Taxonomy" id="93759"/>
    <lineage>
        <taxon>Eukaryota</taxon>
        <taxon>Viridiplantae</taxon>
        <taxon>Streptophyta</taxon>
        <taxon>Embryophyta</taxon>
        <taxon>Tracheophyta</taxon>
        <taxon>Spermatophyta</taxon>
        <taxon>Magnoliopsida</taxon>
        <taxon>eudicotyledons</taxon>
        <taxon>Gunneridae</taxon>
        <taxon>Pentapetalae</taxon>
        <taxon>rosids</taxon>
        <taxon>malvids</taxon>
        <taxon>Malvales</taxon>
        <taxon>Malvaceae</taxon>
        <taxon>Grewioideae</taxon>
        <taxon>Apeibeae</taxon>
        <taxon>Corchorus</taxon>
    </lineage>
</organism>
<evidence type="ECO:0000313" key="1">
    <source>
        <dbReference type="EMBL" id="OMP13308.1"/>
    </source>
</evidence>
<name>A0A1R3L201_9ROSI</name>
<sequence length="189" mass="21376">MVSSSRVLEAEKGRGAEKELRVGSNFCQNANSLEIGRNLTRFRGSILHLCYVRWPYLTVLADFSSFFSTYFMTPVFAWSAPWRRGWLSGVVAFNVCWMLQKAWPYVHLTYYYTARIRATAYQERCSNIVRRSAEDPGSARATTSSGNTENGLLFTVNRFLYCRSPKSARNVTAKRLCLYGGCPSGIAST</sequence>
<protein>
    <submittedName>
        <fullName evidence="1">Uncharacterized protein</fullName>
    </submittedName>
</protein>
<keyword evidence="2" id="KW-1185">Reference proteome</keyword>
<dbReference type="AlphaFoldDB" id="A0A1R3L201"/>
<proteinExistence type="predicted"/>
<accession>A0A1R3L201</accession>
<evidence type="ECO:0000313" key="2">
    <source>
        <dbReference type="Proteomes" id="UP000187203"/>
    </source>
</evidence>
<dbReference type="Proteomes" id="UP000187203">
    <property type="component" value="Unassembled WGS sequence"/>
</dbReference>
<gene>
    <name evidence="1" type="ORF">COLO4_01903</name>
</gene>
<reference evidence="2" key="1">
    <citation type="submission" date="2013-09" db="EMBL/GenBank/DDBJ databases">
        <title>Corchorus olitorius genome sequencing.</title>
        <authorList>
            <person name="Alam M."/>
            <person name="Haque M.S."/>
            <person name="Islam M.S."/>
            <person name="Emdad E.M."/>
            <person name="Islam M.M."/>
            <person name="Ahmed B."/>
            <person name="Halim A."/>
            <person name="Hossen Q.M.M."/>
            <person name="Hossain M.Z."/>
            <person name="Ahmed R."/>
            <person name="Khan M.M."/>
            <person name="Islam R."/>
            <person name="Rashid M.M."/>
            <person name="Khan S.A."/>
            <person name="Rahman M.S."/>
            <person name="Alam M."/>
            <person name="Yahiya A.S."/>
            <person name="Khan M.S."/>
            <person name="Azam M.S."/>
            <person name="Haque T."/>
            <person name="Lashkar M.Z.H."/>
            <person name="Akhand A.I."/>
            <person name="Morshed G."/>
            <person name="Roy S."/>
            <person name="Uddin K.S."/>
            <person name="Rabeya T."/>
            <person name="Hossain A.S."/>
            <person name="Chowdhury A."/>
            <person name="Snigdha A.R."/>
            <person name="Mortoza M.S."/>
            <person name="Matin S.A."/>
            <person name="Hoque S.M.E."/>
            <person name="Islam M.K."/>
            <person name="Roy D.K."/>
            <person name="Haider R."/>
            <person name="Moosa M.M."/>
            <person name="Elias S.M."/>
            <person name="Hasan A.M."/>
            <person name="Jahan S."/>
            <person name="Shafiuddin M."/>
            <person name="Mahmood N."/>
            <person name="Shommy N.S."/>
        </authorList>
    </citation>
    <scope>NUCLEOTIDE SEQUENCE [LARGE SCALE GENOMIC DNA]</scope>
    <source>
        <strain evidence="2">cv. O-4</strain>
    </source>
</reference>
<comment type="caution">
    <text evidence="1">The sequence shown here is derived from an EMBL/GenBank/DDBJ whole genome shotgun (WGS) entry which is preliminary data.</text>
</comment>
<dbReference type="EMBL" id="AWUE01004597">
    <property type="protein sequence ID" value="OMP13308.1"/>
    <property type="molecule type" value="Genomic_DNA"/>
</dbReference>